<evidence type="ECO:0000313" key="12">
    <source>
        <dbReference type="EMBL" id="SCC78081.1"/>
    </source>
</evidence>
<feature type="transmembrane region" description="Helical" evidence="9">
    <location>
        <begin position="804"/>
        <end position="824"/>
    </location>
</feature>
<evidence type="ECO:0000313" key="13">
    <source>
        <dbReference type="Proteomes" id="UP000242610"/>
    </source>
</evidence>
<sequence length="1167" mass="128564">MTNGNAGGKETHTSDPHMSKRMLWRDIRQAFSKSKGRFFSIVCLVALGSFALVGLTVSGPDMRDTGNAYFAQHHLSDLSVISNYGLDKDDRDQIDKAPGASHIEYGYLKDVVVKNSDESVRVFSAPKDVSTYQTVAGRMPRNANEIAIDSSHQSRYPIGSTFKLDEKADPLGRKVLRHESYKVVGVVDSTEILSSVNMGPSTSGSGSLEGYAVVTPAAFKSDDYMIARIAYSDLDGMRDHYSAAYNDKLQEHKKALDHILSKRPKERRQGIEGQANAKIDSGRQQVSDARQQLRNAQQQLNDAKTQLDNGNQQLNDSRQQLSTQANSAQQQISNAQARLAQGQQRYATNKRQYDDAVPKLQSAQQQVNDAYAQINAGQSQINTNATNLETGKKQADETVAQLTSSQQLNKQGIDASNARIAQIDAQLADGSLSDADRDALSAERGQLSTQLGILAAQQTQINNGLSQANTARDTFMANVYNPGVAQVQTVQKQLNAKRTQADAGKAQVVQQQQQLQSSKTQLDQAALQLSQSKTRIEQSQQELDAKQRQGQSQIDAAQAELTEKNNEYNTKKAQFEQSEPDAQQKIVDAEHKLDEVTAALNALQDPVYSVDSKRETPGSDGYKLYDSVSVIVDSLSHIFPYFMYLVAALVTFTTMTRFVDEERVNAGTLKGLGYSDVDVMKKFVVYGFFASILGAVIGIFAGHTLLPMIVYDAYKVGFNVPVIHLGFYWQVTLLAVVLALLSAVVPAILSASRQLKERPAALMLPKPPSAGSKILLERVPFIWNHLNFTHKVTARNIFRYKQRMFMTIFGVSGSVALLTAGFAVQGSISGINEHQFGDVMHYSLIAAENAHVTDSQNKAIEKRLKESDVQRSLPVRYESVSKVAGRNGDKQPITMLVPGNASKFDDYVKLNTRKGHHPLKLDSNGVVISERFADLIHAKAGDTIDFQDGSGKTYHAKVSGVCEMYLGHFMMMSPTAYRSVFGQPYSVNAYMVTLKDNSVDNTKKQAASFMRLGGIQGVVQNTTLMHQIDVVVAALNQIMWVLIIVATLLGVVILYNLTNLNVSERVRELSTIKVLGFFNGETTMYIYRETILLSLIGIVVGYGFGGWLHRYIITAVPPDDVMFDPSITWLAFVVPVIVVGLITAVLGWFVNTRLKRLDMLEALKSVD</sequence>
<feature type="transmembrane region" description="Helical" evidence="9">
    <location>
        <begin position="1038"/>
        <end position="1057"/>
    </location>
</feature>
<dbReference type="EMBL" id="FMBL01000001">
    <property type="protein sequence ID" value="SCC78081.1"/>
    <property type="molecule type" value="Genomic_DNA"/>
</dbReference>
<dbReference type="STRING" id="1505727.GA0061077_0093"/>
<proteinExistence type="inferred from homology"/>
<reference evidence="13" key="1">
    <citation type="submission" date="2016-08" db="EMBL/GenBank/DDBJ databases">
        <authorList>
            <person name="Varghese N."/>
            <person name="Submissions Spin"/>
        </authorList>
    </citation>
    <scope>NUCLEOTIDE SEQUENCE [LARGE SCALE GENOMIC DNA]</scope>
    <source>
        <strain evidence="13">R-52791</strain>
    </source>
</reference>
<comment type="subcellular location">
    <subcellularLocation>
        <location evidence="1">Cell membrane</location>
        <topology evidence="1">Multi-pass membrane protein</topology>
    </subcellularLocation>
</comment>
<feature type="transmembrane region" description="Helical" evidence="9">
    <location>
        <begin position="1129"/>
        <end position="1150"/>
    </location>
</feature>
<name>A0A1C4GZP8_9BIFI</name>
<comment type="similarity">
    <text evidence="6">Belongs to the ABC-4 integral membrane protein family.</text>
</comment>
<dbReference type="InterPro" id="IPR038766">
    <property type="entry name" value="Membrane_comp_ABC_pdt"/>
</dbReference>
<dbReference type="InterPro" id="IPR003838">
    <property type="entry name" value="ABC3_permease_C"/>
</dbReference>
<dbReference type="PANTHER" id="PTHR30287">
    <property type="entry name" value="MEMBRANE COMPONENT OF PREDICTED ABC SUPERFAMILY METABOLITE UPTAKE TRANSPORTER"/>
    <property type="match status" value="1"/>
</dbReference>
<accession>A0A1C4GZP8</accession>
<evidence type="ECO:0000259" key="10">
    <source>
        <dbReference type="Pfam" id="PF02687"/>
    </source>
</evidence>
<evidence type="ECO:0000256" key="6">
    <source>
        <dbReference type="ARBA" id="ARBA00038076"/>
    </source>
</evidence>
<keyword evidence="7" id="KW-0175">Coiled coil</keyword>
<keyword evidence="5 9" id="KW-0472">Membrane</keyword>
<feature type="domain" description="MacB-like periplasmic core" evidence="11">
    <location>
        <begin position="806"/>
        <end position="1005"/>
    </location>
</feature>
<evidence type="ECO:0000256" key="5">
    <source>
        <dbReference type="ARBA" id="ARBA00023136"/>
    </source>
</evidence>
<feature type="domain" description="ABC3 transporter permease C-terminal" evidence="10">
    <location>
        <begin position="638"/>
        <end position="752"/>
    </location>
</feature>
<feature type="transmembrane region" description="Helical" evidence="9">
    <location>
        <begin position="1091"/>
        <end position="1109"/>
    </location>
</feature>
<dbReference type="AlphaFoldDB" id="A0A1C4GZP8"/>
<feature type="transmembrane region" description="Helical" evidence="9">
    <location>
        <begin position="726"/>
        <end position="749"/>
    </location>
</feature>
<keyword evidence="4 9" id="KW-1133">Transmembrane helix</keyword>
<evidence type="ECO:0000256" key="2">
    <source>
        <dbReference type="ARBA" id="ARBA00022475"/>
    </source>
</evidence>
<dbReference type="InterPro" id="IPR025857">
    <property type="entry name" value="MacB_PCD"/>
</dbReference>
<keyword evidence="3 9" id="KW-0812">Transmembrane</keyword>
<evidence type="ECO:0000256" key="7">
    <source>
        <dbReference type="SAM" id="Coils"/>
    </source>
</evidence>
<dbReference type="PANTHER" id="PTHR30287:SF1">
    <property type="entry name" value="INNER MEMBRANE PROTEIN"/>
    <property type="match status" value="1"/>
</dbReference>
<dbReference type="Pfam" id="PF02687">
    <property type="entry name" value="FtsX"/>
    <property type="match status" value="2"/>
</dbReference>
<evidence type="ECO:0000256" key="3">
    <source>
        <dbReference type="ARBA" id="ARBA00022692"/>
    </source>
</evidence>
<dbReference type="Proteomes" id="UP000242610">
    <property type="component" value="Unassembled WGS sequence"/>
</dbReference>
<dbReference type="Pfam" id="PF12704">
    <property type="entry name" value="MacB_PCD"/>
    <property type="match status" value="1"/>
</dbReference>
<feature type="domain" description="ABC3 transporter permease C-terminal" evidence="10">
    <location>
        <begin position="1041"/>
        <end position="1148"/>
    </location>
</feature>
<evidence type="ECO:0000256" key="4">
    <source>
        <dbReference type="ARBA" id="ARBA00022989"/>
    </source>
</evidence>
<evidence type="ECO:0000256" key="8">
    <source>
        <dbReference type="SAM" id="MobiDB-lite"/>
    </source>
</evidence>
<organism evidence="12 13">
    <name type="scientific">Bifidobacterium commune</name>
    <dbReference type="NCBI Taxonomy" id="1505727"/>
    <lineage>
        <taxon>Bacteria</taxon>
        <taxon>Bacillati</taxon>
        <taxon>Actinomycetota</taxon>
        <taxon>Actinomycetes</taxon>
        <taxon>Bifidobacteriales</taxon>
        <taxon>Bifidobacteriaceae</taxon>
        <taxon>Bifidobacterium</taxon>
    </lineage>
</organism>
<gene>
    <name evidence="12" type="ORF">GA0061077_0093</name>
</gene>
<keyword evidence="13" id="KW-1185">Reference proteome</keyword>
<feature type="transmembrane region" description="Helical" evidence="9">
    <location>
        <begin position="38"/>
        <end position="57"/>
    </location>
</feature>
<keyword evidence="2" id="KW-1003">Cell membrane</keyword>
<feature type="transmembrane region" description="Helical" evidence="9">
    <location>
        <begin position="638"/>
        <end position="659"/>
    </location>
</feature>
<feature type="coiled-coil region" evidence="7">
    <location>
        <begin position="508"/>
        <end position="578"/>
    </location>
</feature>
<feature type="transmembrane region" description="Helical" evidence="9">
    <location>
        <begin position="683"/>
        <end position="706"/>
    </location>
</feature>
<evidence type="ECO:0000259" key="11">
    <source>
        <dbReference type="Pfam" id="PF12704"/>
    </source>
</evidence>
<feature type="region of interest" description="Disordered" evidence="8">
    <location>
        <begin position="261"/>
        <end position="286"/>
    </location>
</feature>
<evidence type="ECO:0000256" key="9">
    <source>
        <dbReference type="SAM" id="Phobius"/>
    </source>
</evidence>
<dbReference type="GO" id="GO:0005886">
    <property type="term" value="C:plasma membrane"/>
    <property type="evidence" value="ECO:0007669"/>
    <property type="project" value="UniProtKB-SubCell"/>
</dbReference>
<protein>
    <submittedName>
        <fullName evidence="12">Putative ABC transport system permease protein</fullName>
    </submittedName>
</protein>
<evidence type="ECO:0000256" key="1">
    <source>
        <dbReference type="ARBA" id="ARBA00004651"/>
    </source>
</evidence>